<proteinExistence type="predicted"/>
<dbReference type="AlphaFoldDB" id="A0A9X3FR06"/>
<dbReference type="Proteomes" id="UP001146670">
    <property type="component" value="Unassembled WGS sequence"/>
</dbReference>
<dbReference type="Gene3D" id="3.10.180.10">
    <property type="entry name" value="2,3-Dihydroxybiphenyl 1,2-Dioxygenase, domain 1"/>
    <property type="match status" value="2"/>
</dbReference>
<gene>
    <name evidence="2" type="ORF">OW157_06890</name>
</gene>
<dbReference type="PANTHER" id="PTHR43279:SF1">
    <property type="entry name" value="CATECHOL-2,3-DIOXYGENASE"/>
    <property type="match status" value="1"/>
</dbReference>
<evidence type="ECO:0000313" key="2">
    <source>
        <dbReference type="EMBL" id="MCZ0726279.1"/>
    </source>
</evidence>
<organism evidence="2 3">
    <name type="scientific">Aerococcus kribbianus</name>
    <dbReference type="NCBI Taxonomy" id="2999064"/>
    <lineage>
        <taxon>Bacteria</taxon>
        <taxon>Bacillati</taxon>
        <taxon>Bacillota</taxon>
        <taxon>Bacilli</taxon>
        <taxon>Lactobacillales</taxon>
        <taxon>Aerococcaceae</taxon>
        <taxon>Aerococcus</taxon>
    </lineage>
</organism>
<sequence>MEKKFHHTLKMDNVTLRVKNLQKMSLFYQEIIGLTLLWEKDNQVALGVTENNQPLLILDQTEEYHLLTGPRNGLYHIAFLLPSRADLGDVLLRWLQDEINIPGASDHGYSEALYIQDPEDNGVEIYADKNSQEWNRDDHDRVIGVTDPMDAQGVFDARHTDRQAKFPAGTIVGHLHMAHHDSQAYAQFLKEDLGMALQTAMAGGYWMSYDRYHHHIAVNNWNANHMPNYSNKATGLAAYSLRYFDQKIYEQVVESLDASGRITERQEDAIVAKDPNGVEVKLLLEKK</sequence>
<dbReference type="InterPro" id="IPR004360">
    <property type="entry name" value="Glyas_Fos-R_dOase_dom"/>
</dbReference>
<evidence type="ECO:0000259" key="1">
    <source>
        <dbReference type="PROSITE" id="PS51819"/>
    </source>
</evidence>
<dbReference type="PROSITE" id="PS51819">
    <property type="entry name" value="VOC"/>
    <property type="match status" value="1"/>
</dbReference>
<dbReference type="RefSeq" id="WP_268752609.1">
    <property type="nucleotide sequence ID" value="NZ_JAPRFQ010000003.1"/>
</dbReference>
<dbReference type="InterPro" id="IPR029068">
    <property type="entry name" value="Glyas_Bleomycin-R_OHBP_Dase"/>
</dbReference>
<dbReference type="PANTHER" id="PTHR43279">
    <property type="entry name" value="CATECHOL-2,3-DIOXYGENASE"/>
    <property type="match status" value="1"/>
</dbReference>
<accession>A0A9X3FR06</accession>
<reference evidence="2" key="1">
    <citation type="submission" date="2022-12" db="EMBL/GenBank/DDBJ databases">
        <title>Description and comparative metabolic analysis of Aerococcus sp. nov., isolated from the feces of a pig.</title>
        <authorList>
            <person name="Chang Y.-H."/>
        </authorList>
    </citation>
    <scope>NUCLEOTIDE SEQUENCE</scope>
    <source>
        <strain evidence="2">YH-aer222</strain>
    </source>
</reference>
<dbReference type="EMBL" id="JAPRFR010000003">
    <property type="protein sequence ID" value="MCZ0726279.1"/>
    <property type="molecule type" value="Genomic_DNA"/>
</dbReference>
<dbReference type="SUPFAM" id="SSF54593">
    <property type="entry name" value="Glyoxalase/Bleomycin resistance protein/Dihydroxybiphenyl dioxygenase"/>
    <property type="match status" value="2"/>
</dbReference>
<name>A0A9X3FR06_9LACT</name>
<feature type="domain" description="VOC" evidence="1">
    <location>
        <begin position="10"/>
        <end position="128"/>
    </location>
</feature>
<keyword evidence="3" id="KW-1185">Reference proteome</keyword>
<comment type="caution">
    <text evidence="2">The sequence shown here is derived from an EMBL/GenBank/DDBJ whole genome shotgun (WGS) entry which is preliminary data.</text>
</comment>
<dbReference type="InterPro" id="IPR037523">
    <property type="entry name" value="VOC_core"/>
</dbReference>
<evidence type="ECO:0000313" key="3">
    <source>
        <dbReference type="Proteomes" id="UP001146670"/>
    </source>
</evidence>
<protein>
    <submittedName>
        <fullName evidence="2">VOC family protein</fullName>
    </submittedName>
</protein>
<dbReference type="Pfam" id="PF00903">
    <property type="entry name" value="Glyoxalase"/>
    <property type="match status" value="1"/>
</dbReference>